<dbReference type="Pfam" id="PF00240">
    <property type="entry name" value="ubiquitin"/>
    <property type="match status" value="1"/>
</dbReference>
<accession>A0A328DYA3</accession>
<dbReference type="FunFam" id="3.10.20.90:FF:000160">
    <property type="entry name" value="Polyubiquitin-C"/>
    <property type="match status" value="1"/>
</dbReference>
<dbReference type="InterPro" id="IPR000626">
    <property type="entry name" value="Ubiquitin-like_dom"/>
</dbReference>
<dbReference type="InterPro" id="IPR016024">
    <property type="entry name" value="ARM-type_fold"/>
</dbReference>
<name>A0A328DYA3_9ASTE</name>
<reference evidence="4 5" key="1">
    <citation type="submission" date="2018-06" db="EMBL/GenBank/DDBJ databases">
        <title>The Genome of Cuscuta australis (Dodder) Provides Insight into the Evolution of Plant Parasitism.</title>
        <authorList>
            <person name="Liu H."/>
        </authorList>
    </citation>
    <scope>NUCLEOTIDE SEQUENCE [LARGE SCALE GENOMIC DNA]</scope>
    <source>
        <strain evidence="5">cv. Yunnan</strain>
        <tissue evidence="4">Vines</tissue>
    </source>
</reference>
<evidence type="ECO:0000313" key="4">
    <source>
        <dbReference type="EMBL" id="RAL50682.1"/>
    </source>
</evidence>
<dbReference type="AlphaFoldDB" id="A0A328DYA3"/>
<dbReference type="Gene3D" id="1.25.40.180">
    <property type="match status" value="1"/>
</dbReference>
<evidence type="ECO:0000256" key="2">
    <source>
        <dbReference type="ARBA" id="ARBA00022843"/>
    </source>
</evidence>
<keyword evidence="5" id="KW-1185">Reference proteome</keyword>
<dbReference type="InterPro" id="IPR029071">
    <property type="entry name" value="Ubiquitin-like_domsf"/>
</dbReference>
<evidence type="ECO:0000313" key="5">
    <source>
        <dbReference type="Proteomes" id="UP000249390"/>
    </source>
</evidence>
<dbReference type="SMART" id="SM00213">
    <property type="entry name" value="UBQ"/>
    <property type="match status" value="1"/>
</dbReference>
<keyword evidence="1" id="KW-1017">Isopeptide bond</keyword>
<evidence type="ECO:0000259" key="3">
    <source>
        <dbReference type="PROSITE" id="PS50053"/>
    </source>
</evidence>
<dbReference type="SUPFAM" id="SSF54236">
    <property type="entry name" value="Ubiquitin-like"/>
    <property type="match status" value="1"/>
</dbReference>
<dbReference type="PANTHER" id="PTHR10666">
    <property type="entry name" value="UBIQUITIN"/>
    <property type="match status" value="1"/>
</dbReference>
<protein>
    <recommendedName>
        <fullName evidence="3">Ubiquitin-like domain-containing protein</fullName>
    </recommendedName>
</protein>
<gene>
    <name evidence="4" type="ORF">DM860_015829</name>
</gene>
<dbReference type="GO" id="GO:0003729">
    <property type="term" value="F:mRNA binding"/>
    <property type="evidence" value="ECO:0007669"/>
    <property type="project" value="UniProtKB-ARBA"/>
</dbReference>
<dbReference type="InterPro" id="IPR019956">
    <property type="entry name" value="Ubiquitin_dom"/>
</dbReference>
<evidence type="ECO:0000256" key="1">
    <source>
        <dbReference type="ARBA" id="ARBA00022499"/>
    </source>
</evidence>
<dbReference type="InterPro" id="IPR050158">
    <property type="entry name" value="Ubiquitin_ubiquitin-like"/>
</dbReference>
<feature type="domain" description="Ubiquitin-like" evidence="3">
    <location>
        <begin position="333"/>
        <end position="408"/>
    </location>
</feature>
<dbReference type="PROSITE" id="PS50053">
    <property type="entry name" value="UBIQUITIN_2"/>
    <property type="match status" value="1"/>
</dbReference>
<dbReference type="SUPFAM" id="SSF48371">
    <property type="entry name" value="ARM repeat"/>
    <property type="match status" value="1"/>
</dbReference>
<dbReference type="Gene3D" id="3.10.20.90">
    <property type="entry name" value="Phosphatidylinositol 3-kinase Catalytic Subunit, Chain A, domain 1"/>
    <property type="match status" value="1"/>
</dbReference>
<sequence>MDLWDLCIRVHRLLISPNAGKGDELATLLFWGGGMVKRGELGCLDYSQPPMAMCFLSRSSCHLRDLIVKVQAAMNNAPINGAIDPACIALFGRYPMAVPGEKSVFLSVPLTDNQSYRWFLQEAALLSKPLLIYAIPSPTRIDEAKDEDDFDVVTLASFVRQAYEKAIMVPRLSKALAEICYGVDQIMPTSRWGSDGEETGVKGLLMSLCQKNFDERGVFRIGSAKLIGELYKKRALTPGTARGFIVKLLESSRRSLGPPDEEGLEALCQLMYTIGGARGATVVGVDEKHLAEIEELSNHPDLSAALREMLRILAGIKKRKRQGNDTGGWGRGMQIFVKSLTGKTITAWVEPSHTVEELKKKIQDKEKIPAEEQRLIFGLRQLEDGRTLGHYKIEKESTVTVALRLRSSKTLGK</sequence>
<organism evidence="4 5">
    <name type="scientific">Cuscuta australis</name>
    <dbReference type="NCBI Taxonomy" id="267555"/>
    <lineage>
        <taxon>Eukaryota</taxon>
        <taxon>Viridiplantae</taxon>
        <taxon>Streptophyta</taxon>
        <taxon>Embryophyta</taxon>
        <taxon>Tracheophyta</taxon>
        <taxon>Spermatophyta</taxon>
        <taxon>Magnoliopsida</taxon>
        <taxon>eudicotyledons</taxon>
        <taxon>Gunneridae</taxon>
        <taxon>Pentapetalae</taxon>
        <taxon>asterids</taxon>
        <taxon>lamiids</taxon>
        <taxon>Solanales</taxon>
        <taxon>Convolvulaceae</taxon>
        <taxon>Cuscuteae</taxon>
        <taxon>Cuscuta</taxon>
        <taxon>Cuscuta subgen. Grammica</taxon>
        <taxon>Cuscuta sect. Cleistogrammica</taxon>
    </lineage>
</organism>
<dbReference type="Proteomes" id="UP000249390">
    <property type="component" value="Unassembled WGS sequence"/>
</dbReference>
<keyword evidence="2" id="KW-0832">Ubl conjugation</keyword>
<comment type="caution">
    <text evidence="4">The sequence shown here is derived from an EMBL/GenBank/DDBJ whole genome shotgun (WGS) entry which is preliminary data.</text>
</comment>
<dbReference type="EMBL" id="NQVE01000056">
    <property type="protein sequence ID" value="RAL50682.1"/>
    <property type="molecule type" value="Genomic_DNA"/>
</dbReference>
<dbReference type="PRINTS" id="PR00348">
    <property type="entry name" value="UBIQUITIN"/>
</dbReference>
<proteinExistence type="predicted"/>